<feature type="domain" description="Endonuclease/exonuclease/phosphatase" evidence="1">
    <location>
        <begin position="225"/>
        <end position="369"/>
    </location>
</feature>
<dbReference type="PANTHER" id="PTHR31286:SF153">
    <property type="entry name" value="DUF4283 DOMAIN PROTEIN"/>
    <property type="match status" value="1"/>
</dbReference>
<name>A0ABR0Q7M0_GOSAR</name>
<comment type="caution">
    <text evidence="3">The sequence shown here is derived from an EMBL/GenBank/DDBJ whole genome shotgun (WGS) entry which is preliminary data.</text>
</comment>
<keyword evidence="4" id="KW-1185">Reference proteome</keyword>
<dbReference type="InterPro" id="IPR040256">
    <property type="entry name" value="At4g02000-like"/>
</dbReference>
<organism evidence="3 4">
    <name type="scientific">Gossypium arboreum</name>
    <name type="common">Tree cotton</name>
    <name type="synonym">Gossypium nanking</name>
    <dbReference type="NCBI Taxonomy" id="29729"/>
    <lineage>
        <taxon>Eukaryota</taxon>
        <taxon>Viridiplantae</taxon>
        <taxon>Streptophyta</taxon>
        <taxon>Embryophyta</taxon>
        <taxon>Tracheophyta</taxon>
        <taxon>Spermatophyta</taxon>
        <taxon>Magnoliopsida</taxon>
        <taxon>eudicotyledons</taxon>
        <taxon>Gunneridae</taxon>
        <taxon>Pentapetalae</taxon>
        <taxon>rosids</taxon>
        <taxon>malvids</taxon>
        <taxon>Malvales</taxon>
        <taxon>Malvaceae</taxon>
        <taxon>Malvoideae</taxon>
        <taxon>Gossypium</taxon>
    </lineage>
</organism>
<evidence type="ECO:0000259" key="1">
    <source>
        <dbReference type="Pfam" id="PF03372"/>
    </source>
</evidence>
<protein>
    <recommendedName>
        <fullName evidence="5">Reverse transcriptase</fullName>
    </recommendedName>
</protein>
<dbReference type="SUPFAM" id="SSF56219">
    <property type="entry name" value="DNase I-like"/>
    <property type="match status" value="1"/>
</dbReference>
<evidence type="ECO:0000259" key="2">
    <source>
        <dbReference type="Pfam" id="PF14392"/>
    </source>
</evidence>
<dbReference type="Pfam" id="PF14392">
    <property type="entry name" value="zf-CCHC_4"/>
    <property type="match status" value="1"/>
</dbReference>
<gene>
    <name evidence="3" type="ORF">PVK06_010831</name>
</gene>
<dbReference type="Gene3D" id="3.60.10.10">
    <property type="entry name" value="Endonuclease/exonuclease/phosphatase"/>
    <property type="match status" value="1"/>
</dbReference>
<dbReference type="Pfam" id="PF03372">
    <property type="entry name" value="Exo_endo_phos"/>
    <property type="match status" value="1"/>
</dbReference>
<evidence type="ECO:0000313" key="4">
    <source>
        <dbReference type="Proteomes" id="UP001358586"/>
    </source>
</evidence>
<feature type="domain" description="Zinc knuckle CX2CX4HX4C" evidence="2">
    <location>
        <begin position="53"/>
        <end position="99"/>
    </location>
</feature>
<sequence>MTPFWVQILDVPIGLFSESLAVQLGNFFGVFLEYDGSNLGKENRNFMRIRVQIDVRRPLKRKKQILFSGRRSYVNFKYERISLFYFFCGRLGHSDSFCEAKMTLGVEVAEMGWDLSLRAQTRRALAMKSIWLREDGEGKIRDDGGRMMHDSMEHDLEDPPLIGEEGKKRFRIECDNFVENDDNSMVLSSNKKVEESDLILSTAARSLQMERVRRSCGFANGIEVDSEGTRGGLCMAWKNDIVIILRSFSKRHIDVIVDDAEISGKWRLTSFYCTPYVRDREDSWAALKTLSHEEDIPWFVCGDFNEIMYGCEKQGGLPREKRRMDLFRRTLEECHLNDVGFSERWFTWERGNLPKTNIRERLDRGVATTSWMELFPEVVVQPG</sequence>
<dbReference type="Proteomes" id="UP001358586">
    <property type="component" value="Chromosome 4"/>
</dbReference>
<dbReference type="InterPro" id="IPR005135">
    <property type="entry name" value="Endo/exonuclease/phosphatase"/>
</dbReference>
<evidence type="ECO:0000313" key="3">
    <source>
        <dbReference type="EMBL" id="KAK5835145.1"/>
    </source>
</evidence>
<dbReference type="InterPro" id="IPR025836">
    <property type="entry name" value="Zn_knuckle_CX2CX4HX4C"/>
</dbReference>
<dbReference type="PANTHER" id="PTHR31286">
    <property type="entry name" value="GLYCINE-RICH CELL WALL STRUCTURAL PROTEIN 1.8-LIKE"/>
    <property type="match status" value="1"/>
</dbReference>
<dbReference type="EMBL" id="JARKNE010000004">
    <property type="protein sequence ID" value="KAK5835145.1"/>
    <property type="molecule type" value="Genomic_DNA"/>
</dbReference>
<reference evidence="3 4" key="1">
    <citation type="submission" date="2023-03" db="EMBL/GenBank/DDBJ databases">
        <title>WGS of Gossypium arboreum.</title>
        <authorList>
            <person name="Yu D."/>
        </authorList>
    </citation>
    <scope>NUCLEOTIDE SEQUENCE [LARGE SCALE GENOMIC DNA]</scope>
    <source>
        <tissue evidence="3">Leaf</tissue>
    </source>
</reference>
<evidence type="ECO:0008006" key="5">
    <source>
        <dbReference type="Google" id="ProtNLM"/>
    </source>
</evidence>
<accession>A0ABR0Q7M0</accession>
<proteinExistence type="predicted"/>
<dbReference type="InterPro" id="IPR036691">
    <property type="entry name" value="Endo/exonu/phosph_ase_sf"/>
</dbReference>